<dbReference type="FunFam" id="3.40.50.11210:FF:000002">
    <property type="entry name" value="Signal-induced proliferation-associated 1-like protein 1"/>
    <property type="match status" value="1"/>
</dbReference>
<keyword evidence="5" id="KW-0175">Coiled coil</keyword>
<dbReference type="EMBL" id="KE346360">
    <property type="protein sequence ID" value="KJE89083.1"/>
    <property type="molecule type" value="Genomic_DNA"/>
</dbReference>
<evidence type="ECO:0000259" key="10">
    <source>
        <dbReference type="PROSITE" id="PS50186"/>
    </source>
</evidence>
<evidence type="ECO:0000313" key="11">
    <source>
        <dbReference type="EMBL" id="KJE89083.1"/>
    </source>
</evidence>
<keyword evidence="3 6" id="KW-0479">Metal-binding</keyword>
<dbReference type="InterPro" id="IPR000591">
    <property type="entry name" value="DEP_dom"/>
</dbReference>
<proteinExistence type="predicted"/>
<evidence type="ECO:0000256" key="3">
    <source>
        <dbReference type="ARBA" id="ARBA00022723"/>
    </source>
</evidence>
<evidence type="ECO:0000256" key="2">
    <source>
        <dbReference type="ARBA" id="ARBA00022553"/>
    </source>
</evidence>
<evidence type="ECO:0000259" key="9">
    <source>
        <dbReference type="PROSITE" id="PS50085"/>
    </source>
</evidence>
<dbReference type="PROSITE" id="PS50085">
    <property type="entry name" value="RAPGAP"/>
    <property type="match status" value="1"/>
</dbReference>
<evidence type="ECO:0000313" key="12">
    <source>
        <dbReference type="Proteomes" id="UP000008743"/>
    </source>
</evidence>
<dbReference type="PROSITE" id="PS00478">
    <property type="entry name" value="LIM_DOMAIN_1"/>
    <property type="match status" value="1"/>
</dbReference>
<feature type="region of interest" description="Disordered" evidence="7">
    <location>
        <begin position="93"/>
        <end position="143"/>
    </location>
</feature>
<dbReference type="Proteomes" id="UP000008743">
    <property type="component" value="Unassembled WGS sequence"/>
</dbReference>
<evidence type="ECO:0000256" key="7">
    <source>
        <dbReference type="SAM" id="MobiDB-lite"/>
    </source>
</evidence>
<feature type="region of interest" description="Disordered" evidence="7">
    <location>
        <begin position="449"/>
        <end position="537"/>
    </location>
</feature>
<dbReference type="Pfam" id="PF00412">
    <property type="entry name" value="LIM"/>
    <property type="match status" value="1"/>
</dbReference>
<dbReference type="OrthoDB" id="2499658at2759"/>
<dbReference type="GO" id="GO:0005096">
    <property type="term" value="F:GTPase activator activity"/>
    <property type="evidence" value="ECO:0007669"/>
    <property type="project" value="UniProtKB-KW"/>
</dbReference>
<dbReference type="Gene3D" id="2.10.110.10">
    <property type="entry name" value="Cysteine Rich Protein"/>
    <property type="match status" value="1"/>
</dbReference>
<feature type="region of interest" description="Disordered" evidence="7">
    <location>
        <begin position="1137"/>
        <end position="1187"/>
    </location>
</feature>
<dbReference type="SUPFAM" id="SSF57716">
    <property type="entry name" value="Glucocorticoid receptor-like (DNA-binding domain)"/>
    <property type="match status" value="1"/>
</dbReference>
<feature type="compositionally biased region" description="Low complexity" evidence="7">
    <location>
        <begin position="1163"/>
        <end position="1187"/>
    </location>
</feature>
<dbReference type="PROSITE" id="PS50186">
    <property type="entry name" value="DEP"/>
    <property type="match status" value="3"/>
</dbReference>
<feature type="domain" description="DEP" evidence="10">
    <location>
        <begin position="820"/>
        <end position="889"/>
    </location>
</feature>
<feature type="compositionally biased region" description="Low complexity" evidence="7">
    <location>
        <begin position="1697"/>
        <end position="1729"/>
    </location>
</feature>
<dbReference type="GO" id="GO:0005737">
    <property type="term" value="C:cytoplasm"/>
    <property type="evidence" value="ECO:0007669"/>
    <property type="project" value="TreeGrafter"/>
</dbReference>
<keyword evidence="4 6" id="KW-0862">Zinc</keyword>
<feature type="domain" description="DEP" evidence="10">
    <location>
        <begin position="632"/>
        <end position="707"/>
    </location>
</feature>
<evidence type="ECO:0000256" key="1">
    <source>
        <dbReference type="ARBA" id="ARBA00022468"/>
    </source>
</evidence>
<feature type="compositionally biased region" description="Polar residues" evidence="7">
    <location>
        <begin position="1"/>
        <end position="10"/>
    </location>
</feature>
<dbReference type="Pfam" id="PF00610">
    <property type="entry name" value="DEP"/>
    <property type="match status" value="3"/>
</dbReference>
<dbReference type="InParanoid" id="A0A0D2WIW3"/>
<feature type="domain" description="DEP" evidence="10">
    <location>
        <begin position="1053"/>
        <end position="1131"/>
    </location>
</feature>
<feature type="compositionally biased region" description="Low complexity" evidence="7">
    <location>
        <begin position="195"/>
        <end position="218"/>
    </location>
</feature>
<feature type="region of interest" description="Disordered" evidence="7">
    <location>
        <begin position="718"/>
        <end position="782"/>
    </location>
</feature>
<feature type="compositionally biased region" description="Low complexity" evidence="7">
    <location>
        <begin position="495"/>
        <end position="505"/>
    </location>
</feature>
<dbReference type="PANTHER" id="PTHR15711">
    <property type="entry name" value="RAP GTPASE-ACTIVATING PROTEIN"/>
    <property type="match status" value="1"/>
</dbReference>
<evidence type="ECO:0000256" key="6">
    <source>
        <dbReference type="PROSITE-ProRule" id="PRU00125"/>
    </source>
</evidence>
<gene>
    <name evidence="11" type="ORF">CAOG_000633</name>
</gene>
<dbReference type="InterPro" id="IPR000331">
    <property type="entry name" value="Rap/Ran_GAP_dom"/>
</dbReference>
<feature type="region of interest" description="Disordered" evidence="7">
    <location>
        <begin position="1"/>
        <end position="25"/>
    </location>
</feature>
<dbReference type="GO" id="GO:0046872">
    <property type="term" value="F:metal ion binding"/>
    <property type="evidence" value="ECO:0007669"/>
    <property type="project" value="UniProtKB-KW"/>
</dbReference>
<feature type="compositionally biased region" description="Low complexity" evidence="7">
    <location>
        <begin position="727"/>
        <end position="743"/>
    </location>
</feature>
<sequence length="2125" mass="226055">MSRHGSVTNMTGTSSASSPGAGGSREWNVPPEQCVVCGNAVYMMERLVMYNETYHQSCFRCCVCSKVMSQVSYGKRDGNSLYCDSHRNSMAARASPVPTRRRNTIHTGTQPDLDAIDAASPSDGGSRPAQLTAHVSRSPSTVRAATADYAARRGIAPSTLMHHSASRSSTGMASATAMRGSTGNLAARSVPFLPSSKSNSQSSGSLADPAAASARSSSTGNVHISDSRPSSTDSVDSVDSPAATEGRADASSHEIARKHGLQPATGSPEDVVGHPAAAAVSTAEDNSEAPTAALDGDSRSQATSGSLPTVSFETGSEEDLTFRATGSMPDLDAIDDEDDDILDSRGFTGSTLNDDDLVVAKPRAEPIIAAPVPQPEPEPEPMTDFSAEIGFDIETGLGVETSLDEPAPSTVETSIDDVEEPHHHHHHHHHHDAHVNTSHLAVEVPVVNVDGSGDADTTPHASPSKKPQDVSDAAVEPTPLVLASHESSDNAQDDSSPTTPTTPTPSGAPRLTVTQSSVDTPDAVAAPSNRDELDELEDDDSFDVDSLASTGMTSSLHAPNRPMSMMSTASAPAFDSESIGSSSGVVTNSERLVSVAEGQQYYRSLAAARHKPSISDTDNIFVKGEVLYRSCHQSGRQIIKDRRYRLRTYPRCFFGSEFIDYLITIKEVWTRDEGVTLAQQLLENKIIAHVVDEHAFKDELLLYQFTADRFHLEMEKTEKQAEKAAKKAATSKSSSASRRATARMPSRDGSAGSPVDGRKLSISSSGSGADGSHGSAGAPDVPDGILMRVASNITSHPMDAARIKAHGAQLHERVSADGLLKDRRARLKVHRTCLMGSKLVDWLVANEEAPSRRDAVALGQQFIDFGVLSHVSLEHDFEDGEQMFHFIADSKEHAALLAASLSAVTASSHSTLPGAGQSEAASMADEDSAGDATSMHSQHSRLSQQPSGTSVPAVPLGGGLLSDMSALLKLPLQSSSSTSHTSQHSAVAAESAPPLSPSSASVAVVAVPEPAPAKASVGADSPVLRTKASSASIPSVTSQQQRLGDRLFGKLVDTNALESLVKDRRLRLRNYPQTLVGSEFVDWMIAAGEASSRTAAVALGVELTTAGDLLYAMDGPAQDFKDDNTFYRFATEVKRLSRRQSDNAQQTSETPDPLPSPVSQNAPSVPLSPVEVSPPAQETSPVAQSEESASVASVAGVAAATSVVVAESAPEAPIREYDPHRPLVTAIDGWVEEARHVIRKEEVGKLAFDIELEHVDDGAHYYRTHFYGRGHWNYYAEDETLGPALLSLRREKDKERNEDIYRVILRTLDLDIRRAVTAEELTSGSGKSGKISPSSIVRQVAPDFKGYKKFHPVLYPDAMDVILRFDEHKIVRHFKFGIVYVKDGQTKEEEMFGNEHGSPVFDDFLTMIGDKVRLKGWTKYKAGLDVKQDQCGTHSVYTTWNHREIMFHVSTLLPYFSNDPQQVQRKRHIGNDIVSIIFVEGETPFVPDCIRSHFLHVFIVIQVENANTHAMRYRVTVISRKDVPGFGPRLIEAYVFQKGPELREFLLAKLINAENAALSSPGFQNLARRTRHGLLKDTIDTFGKFNDASPSVSASVAKKMKSMGVLFEEMQGVFAERKSNRAAGRSVLETGRAAAHVPTGNDSAEMARSAENLSTSPETARRTGSATSSTTTSNSDLAVPSDSKSPSLSPKPRRRSLTGTAASMASMPSAGSGGLSPVSASMSSMPAVSGDFSFPAKDDDKKKKGMLRNIKSVASVLRTASRGKADDVSQAAARARSSRSQTPVGEAASPKSPTSPAPVPSQPNKQGLPSASSEEKVDLLLPREVSFSRLSLEQQMHLLEDAPETSLNDDPEPLDDASAPTTTDEATAAAAADVAATTTTTTATSTTSSSLAPAQVKSGRRLSGTRLDENGVVQPLTINTAPPPSQAERGANRRLQSTNSYAEALSETPAPLAHESTIAESEEDSSEPNSTRSSLTATKSPGYDGEGSSSAPGSARLHSPMKPMQARSAREEASTDLFDMLRELDAMSTGPHPGRGSPSRPSASRSRSDSASSTSEKMSAVLQRTLSKTKERVINSTKMRRGASMDAGPTGSESGSPNSSHTSLPSASGPSSPSIHPEGGTSSDA</sequence>
<feature type="compositionally biased region" description="Low complexity" evidence="7">
    <location>
        <begin position="908"/>
        <end position="923"/>
    </location>
</feature>
<evidence type="ECO:0000259" key="8">
    <source>
        <dbReference type="PROSITE" id="PS50023"/>
    </source>
</evidence>
<evidence type="ECO:0000256" key="4">
    <source>
        <dbReference type="ARBA" id="ARBA00022833"/>
    </source>
</evidence>
<dbReference type="Gene3D" id="3.40.50.11210">
    <property type="entry name" value="Rap/Ran-GAP"/>
    <property type="match status" value="1"/>
</dbReference>
<dbReference type="SUPFAM" id="SSF111347">
    <property type="entry name" value="Rap/Ran-GAP"/>
    <property type="match status" value="1"/>
</dbReference>
<feature type="domain" description="Rap-GAP" evidence="9">
    <location>
        <begin position="1362"/>
        <end position="1578"/>
    </location>
</feature>
<feature type="region of interest" description="Disordered" evidence="7">
    <location>
        <begin position="1843"/>
        <end position="2125"/>
    </location>
</feature>
<dbReference type="InterPro" id="IPR050989">
    <property type="entry name" value="Rap1_Ran_GAP"/>
</dbReference>
<dbReference type="SMART" id="SM00132">
    <property type="entry name" value="LIM"/>
    <property type="match status" value="1"/>
</dbReference>
<dbReference type="Gene3D" id="6.10.140.210">
    <property type="match status" value="1"/>
</dbReference>
<dbReference type="GO" id="GO:0035556">
    <property type="term" value="P:intracellular signal transduction"/>
    <property type="evidence" value="ECO:0007669"/>
    <property type="project" value="InterPro"/>
</dbReference>
<dbReference type="PROSITE" id="PS50023">
    <property type="entry name" value="LIM_DOMAIN_2"/>
    <property type="match status" value="1"/>
</dbReference>
<feature type="compositionally biased region" description="Low complexity" evidence="7">
    <location>
        <begin position="1856"/>
        <end position="1894"/>
    </location>
</feature>
<feature type="compositionally biased region" description="Polar residues" evidence="7">
    <location>
        <begin position="166"/>
        <end position="184"/>
    </location>
</feature>
<name>A0A0D2WIW3_CAPO3</name>
<dbReference type="STRING" id="595528.A0A0D2WIW3"/>
<feature type="compositionally biased region" description="Basic and acidic residues" evidence="7">
    <location>
        <begin position="246"/>
        <end position="257"/>
    </location>
</feature>
<dbReference type="Gene3D" id="1.10.10.10">
    <property type="entry name" value="Winged helix-like DNA-binding domain superfamily/Winged helix DNA-binding domain"/>
    <property type="match status" value="3"/>
</dbReference>
<feature type="compositionally biased region" description="Polar residues" evidence="7">
    <location>
        <begin position="1967"/>
        <end position="1979"/>
    </location>
</feature>
<feature type="compositionally biased region" description="Low complexity" evidence="7">
    <location>
        <begin position="2099"/>
        <end position="2114"/>
    </location>
</feature>
<evidence type="ECO:0000256" key="5">
    <source>
        <dbReference type="ARBA" id="ARBA00023054"/>
    </source>
</evidence>
<feature type="compositionally biased region" description="Low complexity" evidence="7">
    <location>
        <begin position="1662"/>
        <end position="1673"/>
    </location>
</feature>
<feature type="compositionally biased region" description="Low complexity" evidence="7">
    <location>
        <begin position="2028"/>
        <end position="2055"/>
    </location>
</feature>
<dbReference type="InterPro" id="IPR036390">
    <property type="entry name" value="WH_DNA-bd_sf"/>
</dbReference>
<feature type="region of interest" description="Disordered" evidence="7">
    <location>
        <begin position="1625"/>
        <end position="1815"/>
    </location>
</feature>
<dbReference type="eggNOG" id="KOG1700">
    <property type="taxonomic scope" value="Eukaryota"/>
</dbReference>
<keyword evidence="6" id="KW-0440">LIM domain</keyword>
<feature type="compositionally biased region" description="Low complexity" evidence="7">
    <location>
        <begin position="1769"/>
        <end position="1792"/>
    </location>
</feature>
<keyword evidence="12" id="KW-1185">Reference proteome</keyword>
<dbReference type="InterPro" id="IPR036388">
    <property type="entry name" value="WH-like_DNA-bd_sf"/>
</dbReference>
<feature type="compositionally biased region" description="Low complexity" evidence="7">
    <location>
        <begin position="761"/>
        <end position="778"/>
    </location>
</feature>
<dbReference type="RefSeq" id="XP_004365504.2">
    <property type="nucleotide sequence ID" value="XM_004365447.2"/>
</dbReference>
<protein>
    <submittedName>
        <fullName evidence="11">Rap1GAP</fullName>
    </submittedName>
</protein>
<feature type="region of interest" description="Disordered" evidence="7">
    <location>
        <begin position="975"/>
        <end position="994"/>
    </location>
</feature>
<dbReference type="CDD" id="cd04371">
    <property type="entry name" value="DEP"/>
    <property type="match status" value="2"/>
</dbReference>
<feature type="region of interest" description="Disordered" evidence="7">
    <location>
        <begin position="908"/>
        <end position="955"/>
    </location>
</feature>
<dbReference type="InterPro" id="IPR035974">
    <property type="entry name" value="Rap/Ran-GAP_sf"/>
</dbReference>
<organism evidence="11 12">
    <name type="scientific">Capsaspora owczarzaki (strain ATCC 30864)</name>
    <dbReference type="NCBI Taxonomy" id="595528"/>
    <lineage>
        <taxon>Eukaryota</taxon>
        <taxon>Filasterea</taxon>
        <taxon>Capsaspora</taxon>
    </lineage>
</organism>
<feature type="domain" description="LIM zinc-binding" evidence="8">
    <location>
        <begin position="32"/>
        <end position="93"/>
    </location>
</feature>
<feature type="compositionally biased region" description="Acidic residues" evidence="7">
    <location>
        <begin position="1843"/>
        <end position="1855"/>
    </location>
</feature>
<dbReference type="SMART" id="SM00049">
    <property type="entry name" value="DEP"/>
    <property type="match status" value="3"/>
</dbReference>
<feature type="compositionally biased region" description="Polar residues" evidence="7">
    <location>
        <begin position="934"/>
        <end position="950"/>
    </location>
</feature>
<dbReference type="GO" id="GO:0051056">
    <property type="term" value="P:regulation of small GTPase mediated signal transduction"/>
    <property type="evidence" value="ECO:0007669"/>
    <property type="project" value="InterPro"/>
</dbReference>
<feature type="compositionally biased region" description="Low complexity" evidence="7">
    <location>
        <begin position="227"/>
        <end position="244"/>
    </location>
</feature>
<accession>A0A0D2WIW3</accession>
<feature type="region of interest" description="Disordered" evidence="7">
    <location>
        <begin position="158"/>
        <end position="335"/>
    </location>
</feature>
<dbReference type="Pfam" id="PF02145">
    <property type="entry name" value="Rap_GAP"/>
    <property type="match status" value="1"/>
</dbReference>
<feature type="compositionally biased region" description="Polar residues" evidence="7">
    <location>
        <begin position="133"/>
        <end position="143"/>
    </location>
</feature>
<dbReference type="InterPro" id="IPR001781">
    <property type="entry name" value="Znf_LIM"/>
</dbReference>
<keyword evidence="2" id="KW-0597">Phosphoprotein</keyword>
<feature type="compositionally biased region" description="Basic and acidic residues" evidence="7">
    <location>
        <begin position="2008"/>
        <end position="2025"/>
    </location>
</feature>
<dbReference type="SUPFAM" id="SSF46785">
    <property type="entry name" value="Winged helix' DNA-binding domain"/>
    <property type="match status" value="3"/>
</dbReference>
<dbReference type="Pfam" id="PF21022">
    <property type="entry name" value="Rap-GAP_dimer"/>
    <property type="match status" value="1"/>
</dbReference>
<reference evidence="12" key="1">
    <citation type="submission" date="2011-02" db="EMBL/GenBank/DDBJ databases">
        <title>The Genome Sequence of Capsaspora owczarzaki ATCC 30864.</title>
        <authorList>
            <person name="Russ C."/>
            <person name="Cuomo C."/>
            <person name="Burger G."/>
            <person name="Gray M.W."/>
            <person name="Holland P.W.H."/>
            <person name="King N."/>
            <person name="Lang F.B.F."/>
            <person name="Roger A.J."/>
            <person name="Ruiz-Trillo I."/>
            <person name="Young S.K."/>
            <person name="Zeng Q."/>
            <person name="Gargeya S."/>
            <person name="Alvarado L."/>
            <person name="Berlin A."/>
            <person name="Chapman S.B."/>
            <person name="Chen Z."/>
            <person name="Freedman E."/>
            <person name="Gellesch M."/>
            <person name="Goldberg J."/>
            <person name="Griggs A."/>
            <person name="Gujja S."/>
            <person name="Heilman E."/>
            <person name="Heiman D."/>
            <person name="Howarth C."/>
            <person name="Mehta T."/>
            <person name="Neiman D."/>
            <person name="Pearson M."/>
            <person name="Roberts A."/>
            <person name="Saif S."/>
            <person name="Shea T."/>
            <person name="Shenoy N."/>
            <person name="Sisk P."/>
            <person name="Stolte C."/>
            <person name="Sykes S."/>
            <person name="White J."/>
            <person name="Yandava C."/>
            <person name="Haas B."/>
            <person name="Nusbaum C."/>
            <person name="Birren B."/>
        </authorList>
    </citation>
    <scope>NUCLEOTIDE SEQUENCE</scope>
    <source>
        <strain evidence="12">ATCC 30864</strain>
    </source>
</reference>
<keyword evidence="1" id="KW-0343">GTPase activation</keyword>
<feature type="compositionally biased region" description="Low complexity" evidence="7">
    <location>
        <begin position="1680"/>
        <end position="1690"/>
    </location>
</feature>
<feature type="compositionally biased region" description="Polar residues" evidence="7">
    <location>
        <begin position="1802"/>
        <end position="1812"/>
    </location>
</feature>
<dbReference type="PANTHER" id="PTHR15711:SF32">
    <property type="entry name" value="RAP GTPASE ACTIVATING PROTEIN 1, ISOFORM H"/>
    <property type="match status" value="1"/>
</dbReference>
<dbReference type="eggNOG" id="KOG3686">
    <property type="taxonomic scope" value="Eukaryota"/>
</dbReference>
<feature type="compositionally biased region" description="Polar residues" evidence="7">
    <location>
        <begin position="299"/>
        <end position="314"/>
    </location>
</feature>